<gene>
    <name evidence="2" type="ORF">DSL72_000482</name>
</gene>
<dbReference type="AlphaFoldDB" id="A0A8A3P4D1"/>
<dbReference type="OrthoDB" id="3553646at2759"/>
<sequence>MHFSMIASIPLLFLSALTSAAPTPMPVVSESQTTTQIYYLVNCFNNANNTAYAEIAYYPNKSLSLAGQAPTQTSVLDPSDSIQYEDGTWVAATPFKATIAISANAYTLTAGHIVGSATVSTSEKALKCYRLARFVLYQPKGDQCYTDYACQVSLTLSSTTQ</sequence>
<evidence type="ECO:0000256" key="1">
    <source>
        <dbReference type="SAM" id="SignalP"/>
    </source>
</evidence>
<feature type="signal peptide" evidence="1">
    <location>
        <begin position="1"/>
        <end position="20"/>
    </location>
</feature>
<reference evidence="2" key="1">
    <citation type="submission" date="2020-10" db="EMBL/GenBank/DDBJ databases">
        <title>Genome Sequence of Monilinia vaccinii-corymbosi Sheds Light on Mummy Berry Disease Infection of Blueberry and Mating Type.</title>
        <authorList>
            <person name="Yow A.G."/>
            <person name="Zhang Y."/>
            <person name="Bansal K."/>
            <person name="Eacker S.M."/>
            <person name="Sullivan S."/>
            <person name="Liachko I."/>
            <person name="Cubeta M.A."/>
            <person name="Rollins J.A."/>
            <person name="Ashrafi H."/>
        </authorList>
    </citation>
    <scope>NUCLEOTIDE SEQUENCE</scope>
    <source>
        <strain evidence="2">RL-1</strain>
    </source>
</reference>
<feature type="chain" id="PRO_5032511993" evidence="1">
    <location>
        <begin position="21"/>
        <end position="161"/>
    </location>
</feature>
<proteinExistence type="predicted"/>
<keyword evidence="1" id="KW-0732">Signal</keyword>
<organism evidence="2 3">
    <name type="scientific">Monilinia vaccinii-corymbosi</name>
    <dbReference type="NCBI Taxonomy" id="61207"/>
    <lineage>
        <taxon>Eukaryota</taxon>
        <taxon>Fungi</taxon>
        <taxon>Dikarya</taxon>
        <taxon>Ascomycota</taxon>
        <taxon>Pezizomycotina</taxon>
        <taxon>Leotiomycetes</taxon>
        <taxon>Helotiales</taxon>
        <taxon>Sclerotiniaceae</taxon>
        <taxon>Monilinia</taxon>
    </lineage>
</organism>
<accession>A0A8A3P4D1</accession>
<protein>
    <submittedName>
        <fullName evidence="2">Uncharacterized protein</fullName>
    </submittedName>
</protein>
<name>A0A8A3P4D1_9HELO</name>
<evidence type="ECO:0000313" key="2">
    <source>
        <dbReference type="EMBL" id="QSZ30924.1"/>
    </source>
</evidence>
<evidence type="ECO:0000313" key="3">
    <source>
        <dbReference type="Proteomes" id="UP000672032"/>
    </source>
</evidence>
<keyword evidence="3" id="KW-1185">Reference proteome</keyword>
<dbReference type="Proteomes" id="UP000672032">
    <property type="component" value="Chromosome 2"/>
</dbReference>
<dbReference type="EMBL" id="CP063406">
    <property type="protein sequence ID" value="QSZ30924.1"/>
    <property type="molecule type" value="Genomic_DNA"/>
</dbReference>